<keyword evidence="2" id="KW-0812">Transmembrane</keyword>
<keyword evidence="2" id="KW-0472">Membrane</keyword>
<feature type="transmembrane region" description="Helical" evidence="2">
    <location>
        <begin position="106"/>
        <end position="124"/>
    </location>
</feature>
<sequence>MSAESTLIPEDILSSEIPREPEGPLNAEEATMIVLDFLERLGRKVTTPKSATLEEDVFVVEVDLRREAARVRVNQTTREIIEYSITASQGAEEAARPLPVPSRRTLMIAFGLIASACAFIALRYLDIPFLTIFEALTGQSASDLLIVGGFCAIPVVVFVIWWRRRS</sequence>
<gene>
    <name evidence="3" type="ORF">AC482_05820</name>
</gene>
<comment type="caution">
    <text evidence="3">The sequence shown here is derived from an EMBL/GenBank/DDBJ whole genome shotgun (WGS) entry which is preliminary data.</text>
</comment>
<keyword evidence="2" id="KW-1133">Transmembrane helix</keyword>
<dbReference type="EMBL" id="LFWZ01000054">
    <property type="protein sequence ID" value="KON29701.1"/>
    <property type="molecule type" value="Genomic_DNA"/>
</dbReference>
<proteinExistence type="predicted"/>
<dbReference type="Proteomes" id="UP000037210">
    <property type="component" value="Unassembled WGS sequence"/>
</dbReference>
<evidence type="ECO:0000256" key="1">
    <source>
        <dbReference type="SAM" id="MobiDB-lite"/>
    </source>
</evidence>
<dbReference type="AlphaFoldDB" id="A0A0M0BMZ9"/>
<reference evidence="3 4" key="1">
    <citation type="submission" date="2015-06" db="EMBL/GenBank/DDBJ databases">
        <title>New insights into the roles of widespread benthic archaea in carbon and nitrogen cycling.</title>
        <authorList>
            <person name="Lazar C.S."/>
            <person name="Baker B.J."/>
            <person name="Seitz K.W."/>
            <person name="Hyde A.S."/>
            <person name="Dick G.J."/>
            <person name="Hinrichs K.-U."/>
            <person name="Teske A.P."/>
        </authorList>
    </citation>
    <scope>NUCLEOTIDE SEQUENCE [LARGE SCALE GENOMIC DNA]</scope>
    <source>
        <strain evidence="3">DG-45</strain>
    </source>
</reference>
<accession>A0A0M0BMZ9</accession>
<feature type="transmembrane region" description="Helical" evidence="2">
    <location>
        <begin position="144"/>
        <end position="162"/>
    </location>
</feature>
<evidence type="ECO:0000256" key="2">
    <source>
        <dbReference type="SAM" id="Phobius"/>
    </source>
</evidence>
<evidence type="ECO:0000313" key="4">
    <source>
        <dbReference type="Proteomes" id="UP000037210"/>
    </source>
</evidence>
<name>A0A0M0BMZ9_9ARCH</name>
<feature type="region of interest" description="Disordered" evidence="1">
    <location>
        <begin position="1"/>
        <end position="23"/>
    </location>
</feature>
<protein>
    <submittedName>
        <fullName evidence="3">Uncharacterized protein</fullName>
    </submittedName>
</protein>
<organism evidence="3 4">
    <name type="scientific">miscellaneous Crenarchaeota group-15 archaeon DG-45</name>
    <dbReference type="NCBI Taxonomy" id="1685127"/>
    <lineage>
        <taxon>Archaea</taxon>
        <taxon>Candidatus Bathyarchaeota</taxon>
        <taxon>MCG-15</taxon>
    </lineage>
</organism>
<evidence type="ECO:0000313" key="3">
    <source>
        <dbReference type="EMBL" id="KON29701.1"/>
    </source>
</evidence>